<dbReference type="Proteomes" id="UP000593567">
    <property type="component" value="Unassembled WGS sequence"/>
</dbReference>
<gene>
    <name evidence="2" type="ORF">EB796_015028</name>
</gene>
<feature type="region of interest" description="Disordered" evidence="1">
    <location>
        <begin position="21"/>
        <end position="74"/>
    </location>
</feature>
<dbReference type="InterPro" id="IPR029030">
    <property type="entry name" value="Caspase-like_dom_sf"/>
</dbReference>
<reference evidence="2" key="1">
    <citation type="submission" date="2020-06" db="EMBL/GenBank/DDBJ databases">
        <title>Draft genome of Bugula neritina, a colonial animal packing powerful symbionts and potential medicines.</title>
        <authorList>
            <person name="Rayko M."/>
        </authorList>
    </citation>
    <scope>NUCLEOTIDE SEQUENCE [LARGE SCALE GENOMIC DNA]</scope>
    <source>
        <strain evidence="2">Kwan_BN1</strain>
    </source>
</reference>
<dbReference type="SUPFAM" id="SSF52129">
    <property type="entry name" value="Caspase-like"/>
    <property type="match status" value="1"/>
</dbReference>
<proteinExistence type="predicted"/>
<accession>A0A7J7JM21</accession>
<evidence type="ECO:0000313" key="2">
    <source>
        <dbReference type="EMBL" id="KAF6026664.1"/>
    </source>
</evidence>
<dbReference type="EMBL" id="VXIV02002232">
    <property type="protein sequence ID" value="KAF6026664.1"/>
    <property type="molecule type" value="Genomic_DNA"/>
</dbReference>
<comment type="caution">
    <text evidence="2">The sequence shown here is derived from an EMBL/GenBank/DDBJ whole genome shotgun (WGS) entry which is preliminary data.</text>
</comment>
<name>A0A7J7JM21_BUGNE</name>
<evidence type="ECO:0000313" key="3">
    <source>
        <dbReference type="Proteomes" id="UP000593567"/>
    </source>
</evidence>
<organism evidence="2 3">
    <name type="scientific">Bugula neritina</name>
    <name type="common">Brown bryozoan</name>
    <name type="synonym">Sertularia neritina</name>
    <dbReference type="NCBI Taxonomy" id="10212"/>
    <lineage>
        <taxon>Eukaryota</taxon>
        <taxon>Metazoa</taxon>
        <taxon>Spiralia</taxon>
        <taxon>Lophotrochozoa</taxon>
        <taxon>Bryozoa</taxon>
        <taxon>Gymnolaemata</taxon>
        <taxon>Cheilostomatida</taxon>
        <taxon>Flustrina</taxon>
        <taxon>Buguloidea</taxon>
        <taxon>Bugulidae</taxon>
        <taxon>Bugula</taxon>
    </lineage>
</organism>
<protein>
    <submittedName>
        <fullName evidence="2">Uncharacterized protein</fullName>
    </submittedName>
</protein>
<sequence>MCWSFLKISDKDICFTANIEVSPDKPDPTAAQEETETVFSKHSDNDGDGDGVPEPPSKIFRPVQPVSPPEPKIEDSRTMLDVDGVLTLKSNVCSSKRHLEYGSPMIRALVSSIYKHACHRDLYTIFKQVSSIELVNNLTSFYLLYRYRVKPVNYMQMKIQREEKSFNGFVKRGDF</sequence>
<dbReference type="AlphaFoldDB" id="A0A7J7JM21"/>
<keyword evidence="3" id="KW-1185">Reference proteome</keyword>
<evidence type="ECO:0000256" key="1">
    <source>
        <dbReference type="SAM" id="MobiDB-lite"/>
    </source>
</evidence>